<dbReference type="PROSITE" id="PS00211">
    <property type="entry name" value="ABC_TRANSPORTER_1"/>
    <property type="match status" value="1"/>
</dbReference>
<sequence length="340" mass="38213">MSSVKIVNLTKQFNNVSILENINLEISQGELITLLGKSGCGKSTTLKLIAGLINPESGDILFDGKSVLNLKTQDRNAVIVFQDYSLFPHMNVFENIEFGLKVNKINKNLRKNKVLELINLVKLKGLEDKYPNELSGGQQQRVAIARCLAVNPKILLLDEPFSSLDINLRGEMREFILKIQKDLEITTVLVTHDKEEALMMSDKIAVMIDGRIAQFDTPRNLYETPNSKEVANSFGERNYIIGDIDNGQFKSSVLNLDLNVKESIDNVELMISKEDINICDLEYETGIEGTVESKIYAGDITYYNVKVKGTLLKVSSNNGSYEKGEHVKLEVNLRNVVYFK</sequence>
<dbReference type="InterPro" id="IPR027417">
    <property type="entry name" value="P-loop_NTPase"/>
</dbReference>
<dbReference type="EMBL" id="LBBT01000016">
    <property type="protein sequence ID" value="KKY02883.1"/>
    <property type="molecule type" value="Genomic_DNA"/>
</dbReference>
<dbReference type="SUPFAM" id="SSF50331">
    <property type="entry name" value="MOP-like"/>
    <property type="match status" value="1"/>
</dbReference>
<dbReference type="PANTHER" id="PTHR42781:SF4">
    <property type="entry name" value="SPERMIDINE_PUTRESCINE IMPORT ATP-BINDING PROTEIN POTA"/>
    <property type="match status" value="1"/>
</dbReference>
<name>A0A0M3DKK2_9FIRM</name>
<dbReference type="InterPro" id="IPR013611">
    <property type="entry name" value="Transp-assoc_OB_typ2"/>
</dbReference>
<keyword evidence="5 11" id="KW-0067">ATP-binding</keyword>
<dbReference type="Gene3D" id="3.40.50.300">
    <property type="entry name" value="P-loop containing nucleotide triphosphate hydrolases"/>
    <property type="match status" value="1"/>
</dbReference>
<organism evidence="11 12">
    <name type="scientific">Paraclostridium benzoelyticum</name>
    <dbReference type="NCBI Taxonomy" id="1629550"/>
    <lineage>
        <taxon>Bacteria</taxon>
        <taxon>Bacillati</taxon>
        <taxon>Bacillota</taxon>
        <taxon>Clostridia</taxon>
        <taxon>Peptostreptococcales</taxon>
        <taxon>Peptostreptococcaceae</taxon>
        <taxon>Paraclostridium</taxon>
    </lineage>
</organism>
<dbReference type="FunFam" id="3.40.50.300:FF:000425">
    <property type="entry name" value="Probable ABC transporter, ATP-binding subunit"/>
    <property type="match status" value="1"/>
</dbReference>
<dbReference type="PROSITE" id="PS50893">
    <property type="entry name" value="ABC_TRANSPORTER_2"/>
    <property type="match status" value="1"/>
</dbReference>
<evidence type="ECO:0000313" key="11">
    <source>
        <dbReference type="EMBL" id="KKY02883.1"/>
    </source>
</evidence>
<dbReference type="Pfam" id="PF08402">
    <property type="entry name" value="TOBE_2"/>
    <property type="match status" value="1"/>
</dbReference>
<keyword evidence="1" id="KW-0813">Transport</keyword>
<evidence type="ECO:0000256" key="1">
    <source>
        <dbReference type="ARBA" id="ARBA00022448"/>
    </source>
</evidence>
<dbReference type="GO" id="GO:0005524">
    <property type="term" value="F:ATP binding"/>
    <property type="evidence" value="ECO:0007669"/>
    <property type="project" value="UniProtKB-KW"/>
</dbReference>
<keyword evidence="8" id="KW-0472">Membrane</keyword>
<comment type="caution">
    <text evidence="11">The sequence shown here is derived from an EMBL/GenBank/DDBJ whole genome shotgun (WGS) entry which is preliminary data.</text>
</comment>
<keyword evidence="12" id="KW-1185">Reference proteome</keyword>
<dbReference type="InterPro" id="IPR003593">
    <property type="entry name" value="AAA+_ATPase"/>
</dbReference>
<dbReference type="SMART" id="SM00382">
    <property type="entry name" value="AAA"/>
    <property type="match status" value="1"/>
</dbReference>
<keyword evidence="2" id="KW-1003">Cell membrane</keyword>
<feature type="domain" description="ABC transporter" evidence="10">
    <location>
        <begin position="4"/>
        <end position="234"/>
    </location>
</feature>
<dbReference type="GO" id="GO:0043190">
    <property type="term" value="C:ATP-binding cassette (ABC) transporter complex"/>
    <property type="evidence" value="ECO:0007669"/>
    <property type="project" value="InterPro"/>
</dbReference>
<evidence type="ECO:0000256" key="7">
    <source>
        <dbReference type="ARBA" id="ARBA00023065"/>
    </source>
</evidence>
<dbReference type="EC" id="7.6.2.9" evidence="9"/>
<evidence type="ECO:0000256" key="4">
    <source>
        <dbReference type="ARBA" id="ARBA00022741"/>
    </source>
</evidence>
<dbReference type="PATRIC" id="fig|1629550.3.peg.105"/>
<keyword evidence="4" id="KW-0547">Nucleotide-binding</keyword>
<evidence type="ECO:0000256" key="8">
    <source>
        <dbReference type="ARBA" id="ARBA00023136"/>
    </source>
</evidence>
<dbReference type="InterPro" id="IPR015853">
    <property type="entry name" value="ABC_transpr_FbpC"/>
</dbReference>
<accession>A0A0M3DKK2</accession>
<dbReference type="GO" id="GO:0016887">
    <property type="term" value="F:ATP hydrolysis activity"/>
    <property type="evidence" value="ECO:0007669"/>
    <property type="project" value="InterPro"/>
</dbReference>
<keyword evidence="3" id="KW-0410">Iron transport</keyword>
<dbReference type="AlphaFoldDB" id="A0A0M3DKK2"/>
<keyword evidence="6" id="KW-0408">Iron</keyword>
<evidence type="ECO:0000256" key="6">
    <source>
        <dbReference type="ARBA" id="ARBA00023004"/>
    </source>
</evidence>
<evidence type="ECO:0000313" key="12">
    <source>
        <dbReference type="Proteomes" id="UP000034407"/>
    </source>
</evidence>
<evidence type="ECO:0000256" key="5">
    <source>
        <dbReference type="ARBA" id="ARBA00022840"/>
    </source>
</evidence>
<dbReference type="InterPro" id="IPR050093">
    <property type="entry name" value="ABC_SmlMolc_Importer"/>
</dbReference>
<dbReference type="GO" id="GO:0015408">
    <property type="term" value="F:ABC-type ferric iron transporter activity"/>
    <property type="evidence" value="ECO:0007669"/>
    <property type="project" value="InterPro"/>
</dbReference>
<evidence type="ECO:0000256" key="9">
    <source>
        <dbReference type="ARBA" id="ARBA00066388"/>
    </source>
</evidence>
<evidence type="ECO:0000259" key="10">
    <source>
        <dbReference type="PROSITE" id="PS50893"/>
    </source>
</evidence>
<reference evidence="11 12" key="1">
    <citation type="submission" date="2015-04" db="EMBL/GenBank/DDBJ databases">
        <title>Microcin producing Clostridium sp. JC272T.</title>
        <authorList>
            <person name="Jyothsna T."/>
            <person name="Sasikala C."/>
            <person name="Ramana C."/>
        </authorList>
    </citation>
    <scope>NUCLEOTIDE SEQUENCE [LARGE SCALE GENOMIC DNA]</scope>
    <source>
        <strain evidence="11 12">JC272</strain>
    </source>
</reference>
<evidence type="ECO:0000256" key="3">
    <source>
        <dbReference type="ARBA" id="ARBA00022496"/>
    </source>
</evidence>
<gene>
    <name evidence="11" type="ORF">VN21_00740</name>
</gene>
<evidence type="ECO:0000256" key="2">
    <source>
        <dbReference type="ARBA" id="ARBA00022475"/>
    </source>
</evidence>
<keyword evidence="7" id="KW-0406">Ion transport</keyword>
<dbReference type="InterPro" id="IPR003439">
    <property type="entry name" value="ABC_transporter-like_ATP-bd"/>
</dbReference>
<dbReference type="InterPro" id="IPR017871">
    <property type="entry name" value="ABC_transporter-like_CS"/>
</dbReference>
<dbReference type="PANTHER" id="PTHR42781">
    <property type="entry name" value="SPERMIDINE/PUTRESCINE IMPORT ATP-BINDING PROTEIN POTA"/>
    <property type="match status" value="1"/>
</dbReference>
<dbReference type="CDD" id="cd03259">
    <property type="entry name" value="ABC_Carb_Solutes_like"/>
    <property type="match status" value="1"/>
</dbReference>
<dbReference type="Proteomes" id="UP000034407">
    <property type="component" value="Unassembled WGS sequence"/>
</dbReference>
<dbReference type="RefSeq" id="WP_046821579.1">
    <property type="nucleotide sequence ID" value="NZ_LBBT01000016.1"/>
</dbReference>
<protein>
    <recommendedName>
        <fullName evidence="9">ABC-type quaternary amine transporter</fullName>
        <ecNumber evidence="9">7.6.2.9</ecNumber>
    </recommendedName>
</protein>
<dbReference type="SUPFAM" id="SSF52540">
    <property type="entry name" value="P-loop containing nucleoside triphosphate hydrolases"/>
    <property type="match status" value="1"/>
</dbReference>
<dbReference type="GO" id="GO:0015418">
    <property type="term" value="F:ABC-type quaternary ammonium compound transporting activity"/>
    <property type="evidence" value="ECO:0007669"/>
    <property type="project" value="UniProtKB-EC"/>
</dbReference>
<dbReference type="InterPro" id="IPR008995">
    <property type="entry name" value="Mo/tungstate-bd_C_term_dom"/>
</dbReference>
<dbReference type="OrthoDB" id="9802264at2"/>
<proteinExistence type="predicted"/>
<dbReference type="Pfam" id="PF00005">
    <property type="entry name" value="ABC_tran"/>
    <property type="match status" value="1"/>
</dbReference>